<evidence type="ECO:0000313" key="9">
    <source>
        <dbReference type="Proteomes" id="UP000601223"/>
    </source>
</evidence>
<dbReference type="EMBL" id="BONF01000020">
    <property type="protein sequence ID" value="GIF82371.1"/>
    <property type="molecule type" value="Genomic_DNA"/>
</dbReference>
<dbReference type="InterPro" id="IPR050553">
    <property type="entry name" value="Thioredoxin_ResA/DsbE_sf"/>
</dbReference>
<keyword evidence="9" id="KW-1185">Reference proteome</keyword>
<dbReference type="GO" id="GO:0016491">
    <property type="term" value="F:oxidoreductase activity"/>
    <property type="evidence" value="ECO:0007669"/>
    <property type="project" value="InterPro"/>
</dbReference>
<protein>
    <recommendedName>
        <fullName evidence="7">Thioredoxin domain-containing protein</fullName>
    </recommendedName>
</protein>
<dbReference type="InterPro" id="IPR036249">
    <property type="entry name" value="Thioredoxin-like_sf"/>
</dbReference>
<dbReference type="InterPro" id="IPR017937">
    <property type="entry name" value="Thioredoxin_CS"/>
</dbReference>
<reference evidence="8 9" key="1">
    <citation type="submission" date="2021-01" db="EMBL/GenBank/DDBJ databases">
        <title>Whole genome shotgun sequence of Catellatospora bangladeshensis NBRC 107357.</title>
        <authorList>
            <person name="Komaki H."/>
            <person name="Tamura T."/>
        </authorList>
    </citation>
    <scope>NUCLEOTIDE SEQUENCE [LARGE SCALE GENOMIC DNA]</scope>
    <source>
        <strain evidence="8 9">NBRC 107357</strain>
    </source>
</reference>
<dbReference type="PANTHER" id="PTHR42852:SF6">
    <property type="entry name" value="THIOL:DISULFIDE INTERCHANGE PROTEIN DSBE"/>
    <property type="match status" value="1"/>
</dbReference>
<evidence type="ECO:0000256" key="5">
    <source>
        <dbReference type="ARBA" id="ARBA00023284"/>
    </source>
</evidence>
<dbReference type="GO" id="GO:0030313">
    <property type="term" value="C:cell envelope"/>
    <property type="evidence" value="ECO:0007669"/>
    <property type="project" value="UniProtKB-SubCell"/>
</dbReference>
<dbReference type="Gene3D" id="3.40.30.10">
    <property type="entry name" value="Glutaredoxin"/>
    <property type="match status" value="1"/>
</dbReference>
<dbReference type="CDD" id="cd02966">
    <property type="entry name" value="TlpA_like_family"/>
    <property type="match status" value="1"/>
</dbReference>
<evidence type="ECO:0000256" key="3">
    <source>
        <dbReference type="ARBA" id="ARBA00022968"/>
    </source>
</evidence>
<comment type="caution">
    <text evidence="8">The sequence shown here is derived from an EMBL/GenBank/DDBJ whole genome shotgun (WGS) entry which is preliminary data.</text>
</comment>
<dbReference type="InterPro" id="IPR000866">
    <property type="entry name" value="AhpC/TSA"/>
</dbReference>
<dbReference type="AlphaFoldDB" id="A0A8J3JDH2"/>
<dbReference type="InterPro" id="IPR013766">
    <property type="entry name" value="Thioredoxin_domain"/>
</dbReference>
<dbReference type="PANTHER" id="PTHR42852">
    <property type="entry name" value="THIOL:DISULFIDE INTERCHANGE PROTEIN DSBE"/>
    <property type="match status" value="1"/>
</dbReference>
<dbReference type="PROSITE" id="PS00194">
    <property type="entry name" value="THIOREDOXIN_1"/>
    <property type="match status" value="1"/>
</dbReference>
<feature type="signal peptide" evidence="6">
    <location>
        <begin position="1"/>
        <end position="27"/>
    </location>
</feature>
<dbReference type="Proteomes" id="UP000601223">
    <property type="component" value="Unassembled WGS sequence"/>
</dbReference>
<comment type="subcellular location">
    <subcellularLocation>
        <location evidence="1">Cell envelope</location>
    </subcellularLocation>
</comment>
<dbReference type="SUPFAM" id="SSF52833">
    <property type="entry name" value="Thioredoxin-like"/>
    <property type="match status" value="1"/>
</dbReference>
<gene>
    <name evidence="8" type="ORF">Cba03nite_37200</name>
</gene>
<evidence type="ECO:0000256" key="1">
    <source>
        <dbReference type="ARBA" id="ARBA00004196"/>
    </source>
</evidence>
<keyword evidence="5" id="KW-0676">Redox-active center</keyword>
<evidence type="ECO:0000313" key="8">
    <source>
        <dbReference type="EMBL" id="GIF82371.1"/>
    </source>
</evidence>
<feature type="chain" id="PRO_5035224685" description="Thioredoxin domain-containing protein" evidence="6">
    <location>
        <begin position="28"/>
        <end position="190"/>
    </location>
</feature>
<name>A0A8J3JDH2_9ACTN</name>
<dbReference type="GO" id="GO:0017004">
    <property type="term" value="P:cytochrome complex assembly"/>
    <property type="evidence" value="ECO:0007669"/>
    <property type="project" value="UniProtKB-KW"/>
</dbReference>
<sequence length="190" mass="19910">MTSRPRPHARRAVLAFAVAGLATTALAACGADEKPPAVGDVLRFQPTQRKAAPAVTGELLDGGSYDLAAQRGTVVVVNFWASWCAPCRLEAADLEQVAKDTAGLGVTFLGINNRDDRDKAKAFTAARNSYPSIFDPGGRVALGFTDMPPVSTPATLIIDRQGRVAAVVRKATNIAELGPIVREIAAEQAG</sequence>
<keyword evidence="3" id="KW-0812">Transmembrane</keyword>
<keyword evidence="3" id="KW-0735">Signal-anchor</keyword>
<keyword evidence="2" id="KW-0201">Cytochrome c-type biogenesis</keyword>
<dbReference type="GO" id="GO:0016209">
    <property type="term" value="F:antioxidant activity"/>
    <property type="evidence" value="ECO:0007669"/>
    <property type="project" value="InterPro"/>
</dbReference>
<dbReference type="PROSITE" id="PS51352">
    <property type="entry name" value="THIOREDOXIN_2"/>
    <property type="match status" value="1"/>
</dbReference>
<proteinExistence type="predicted"/>
<evidence type="ECO:0000256" key="4">
    <source>
        <dbReference type="ARBA" id="ARBA00023157"/>
    </source>
</evidence>
<keyword evidence="6" id="KW-0732">Signal</keyword>
<evidence type="ECO:0000259" key="7">
    <source>
        <dbReference type="PROSITE" id="PS51352"/>
    </source>
</evidence>
<dbReference type="PROSITE" id="PS51257">
    <property type="entry name" value="PROKAR_LIPOPROTEIN"/>
    <property type="match status" value="1"/>
</dbReference>
<feature type="domain" description="Thioredoxin" evidence="7">
    <location>
        <begin position="46"/>
        <end position="189"/>
    </location>
</feature>
<dbReference type="InterPro" id="IPR006311">
    <property type="entry name" value="TAT_signal"/>
</dbReference>
<evidence type="ECO:0000256" key="6">
    <source>
        <dbReference type="SAM" id="SignalP"/>
    </source>
</evidence>
<dbReference type="Pfam" id="PF00578">
    <property type="entry name" value="AhpC-TSA"/>
    <property type="match status" value="1"/>
</dbReference>
<evidence type="ECO:0000256" key="2">
    <source>
        <dbReference type="ARBA" id="ARBA00022748"/>
    </source>
</evidence>
<organism evidence="8 9">
    <name type="scientific">Catellatospora bangladeshensis</name>
    <dbReference type="NCBI Taxonomy" id="310355"/>
    <lineage>
        <taxon>Bacteria</taxon>
        <taxon>Bacillati</taxon>
        <taxon>Actinomycetota</taxon>
        <taxon>Actinomycetes</taxon>
        <taxon>Micromonosporales</taxon>
        <taxon>Micromonosporaceae</taxon>
        <taxon>Catellatospora</taxon>
    </lineage>
</organism>
<accession>A0A8J3JDH2</accession>
<dbReference type="RefSeq" id="WP_239125848.1">
    <property type="nucleotide sequence ID" value="NZ_BONF01000020.1"/>
</dbReference>
<keyword evidence="4" id="KW-1015">Disulfide bond</keyword>
<dbReference type="PROSITE" id="PS51318">
    <property type="entry name" value="TAT"/>
    <property type="match status" value="1"/>
</dbReference>